<sequence length="100" mass="11320">MSEEEEEEEEEEEKEDGQGQSGLCFLDDSSLVECWNNARPLFTEPFANLFRGRAPEGTTLSEAEESSSQETTCQCQIHTARGLREVEELERQSTSEISQL</sequence>
<keyword evidence="3" id="KW-1185">Reference proteome</keyword>
<reference evidence="2" key="1">
    <citation type="submission" date="2020-03" db="EMBL/GenBank/DDBJ databases">
        <authorList>
            <person name="Weist P."/>
        </authorList>
    </citation>
    <scope>NUCLEOTIDE SEQUENCE</scope>
</reference>
<evidence type="ECO:0000313" key="2">
    <source>
        <dbReference type="EMBL" id="CAB1453989.1"/>
    </source>
</evidence>
<proteinExistence type="predicted"/>
<feature type="region of interest" description="Disordered" evidence="1">
    <location>
        <begin position="1"/>
        <end position="24"/>
    </location>
</feature>
<gene>
    <name evidence="2" type="ORF">PLEPLA_LOCUS41749</name>
</gene>
<evidence type="ECO:0000256" key="1">
    <source>
        <dbReference type="SAM" id="MobiDB-lite"/>
    </source>
</evidence>
<comment type="caution">
    <text evidence="2">The sequence shown here is derived from an EMBL/GenBank/DDBJ whole genome shotgun (WGS) entry which is preliminary data.</text>
</comment>
<organism evidence="2 3">
    <name type="scientific">Pleuronectes platessa</name>
    <name type="common">European plaice</name>
    <dbReference type="NCBI Taxonomy" id="8262"/>
    <lineage>
        <taxon>Eukaryota</taxon>
        <taxon>Metazoa</taxon>
        <taxon>Chordata</taxon>
        <taxon>Craniata</taxon>
        <taxon>Vertebrata</taxon>
        <taxon>Euteleostomi</taxon>
        <taxon>Actinopterygii</taxon>
        <taxon>Neopterygii</taxon>
        <taxon>Teleostei</taxon>
        <taxon>Neoteleostei</taxon>
        <taxon>Acanthomorphata</taxon>
        <taxon>Carangaria</taxon>
        <taxon>Pleuronectiformes</taxon>
        <taxon>Pleuronectoidei</taxon>
        <taxon>Pleuronectidae</taxon>
        <taxon>Pleuronectes</taxon>
    </lineage>
</organism>
<feature type="compositionally biased region" description="Acidic residues" evidence="1">
    <location>
        <begin position="1"/>
        <end position="15"/>
    </location>
</feature>
<evidence type="ECO:0000313" key="3">
    <source>
        <dbReference type="Proteomes" id="UP001153269"/>
    </source>
</evidence>
<protein>
    <submittedName>
        <fullName evidence="2">Uncharacterized protein</fullName>
    </submittedName>
</protein>
<dbReference type="AlphaFoldDB" id="A0A9N7Z9W6"/>
<dbReference type="EMBL" id="CADEAL010004194">
    <property type="protein sequence ID" value="CAB1453989.1"/>
    <property type="molecule type" value="Genomic_DNA"/>
</dbReference>
<name>A0A9N7Z9W6_PLEPL</name>
<accession>A0A9N7Z9W6</accession>
<dbReference type="Proteomes" id="UP001153269">
    <property type="component" value="Unassembled WGS sequence"/>
</dbReference>
<feature type="region of interest" description="Disordered" evidence="1">
    <location>
        <begin position="57"/>
        <end position="76"/>
    </location>
</feature>